<dbReference type="RefSeq" id="WP_045449403.1">
    <property type="nucleotide sequence ID" value="NZ_BBIO01000022.1"/>
</dbReference>
<evidence type="ECO:0000313" key="4">
    <source>
        <dbReference type="Proteomes" id="UP000028702"/>
    </source>
</evidence>
<organism evidence="3 4">
    <name type="scientific">Tepidicaulis marinus</name>
    <dbReference type="NCBI Taxonomy" id="1333998"/>
    <lineage>
        <taxon>Bacteria</taxon>
        <taxon>Pseudomonadati</taxon>
        <taxon>Pseudomonadota</taxon>
        <taxon>Alphaproteobacteria</taxon>
        <taxon>Hyphomicrobiales</taxon>
        <taxon>Parvibaculaceae</taxon>
        <taxon>Tepidicaulis</taxon>
    </lineage>
</organism>
<feature type="transmembrane region" description="Helical" evidence="1">
    <location>
        <begin position="86"/>
        <end position="105"/>
    </location>
</feature>
<feature type="transmembrane region" description="Helical" evidence="1">
    <location>
        <begin position="184"/>
        <end position="206"/>
    </location>
</feature>
<keyword evidence="1" id="KW-1133">Transmembrane helix</keyword>
<feature type="transmembrane region" description="Helical" evidence="1">
    <location>
        <begin position="45"/>
        <end position="65"/>
    </location>
</feature>
<evidence type="ECO:0000313" key="3">
    <source>
        <dbReference type="EMBL" id="GAK46620.1"/>
    </source>
</evidence>
<sequence length="221" mass="24191">MESLTNTLSDPLVLIVWATLMLPCLIWTIYDLRTRNAHLMPLMKVVWALTVVYSGPLGLAVYYLTGRKEIARDTLWRRSFRSVAHCYSGCGMGEIAGITIAAGLLALSNYWVAGITFCLAYAAGYALTVGPLMQEGVTLKTALWDAFLAETPSIAVMEIVAIGADLYLAGSATMAEPLFWSSLITSLTLGLLAAYPVNVLLIHYWVKEGMMDPRNTEHDHG</sequence>
<reference evidence="3 4" key="1">
    <citation type="submission" date="2014-07" db="EMBL/GenBank/DDBJ databases">
        <title>Tepidicaulis marinum gen. nov., sp. nov., a novel marine bacterium denitrifying nitrate to nitrous oxide strictly under microaerobic conditions.</title>
        <authorList>
            <person name="Takeuchi M."/>
            <person name="Yamagishi T."/>
            <person name="Kamagata Y."/>
            <person name="Oshima K."/>
            <person name="Hattori M."/>
            <person name="Katayama T."/>
            <person name="Hanada S."/>
            <person name="Tamaki H."/>
            <person name="Marumo K."/>
            <person name="Maeda H."/>
            <person name="Nedachi M."/>
            <person name="Iwasaki W."/>
            <person name="Suwa Y."/>
            <person name="Sakata S."/>
        </authorList>
    </citation>
    <scope>NUCLEOTIDE SEQUENCE [LARGE SCALE GENOMIC DNA]</scope>
    <source>
        <strain evidence="3 4">MA2</strain>
    </source>
</reference>
<keyword evidence="1" id="KW-0472">Membrane</keyword>
<dbReference type="EMBL" id="BBIO01000022">
    <property type="protein sequence ID" value="GAK46620.1"/>
    <property type="molecule type" value="Genomic_DNA"/>
</dbReference>
<feature type="transmembrane region" description="Helical" evidence="1">
    <location>
        <begin position="142"/>
        <end position="164"/>
    </location>
</feature>
<protein>
    <submittedName>
        <fullName evidence="3">Conserved protein</fullName>
    </submittedName>
</protein>
<dbReference type="eggNOG" id="ENOG502ZV2M">
    <property type="taxonomic scope" value="Bacteria"/>
</dbReference>
<proteinExistence type="predicted"/>
<dbReference type="Proteomes" id="UP000028702">
    <property type="component" value="Unassembled WGS sequence"/>
</dbReference>
<dbReference type="Pfam" id="PF14342">
    <property type="entry name" value="DUF4396"/>
    <property type="match status" value="1"/>
</dbReference>
<dbReference type="InterPro" id="IPR025509">
    <property type="entry name" value="DUF4396"/>
</dbReference>
<evidence type="ECO:0000256" key="1">
    <source>
        <dbReference type="SAM" id="Phobius"/>
    </source>
</evidence>
<comment type="caution">
    <text evidence="3">The sequence shown here is derived from an EMBL/GenBank/DDBJ whole genome shotgun (WGS) entry which is preliminary data.</text>
</comment>
<gene>
    <name evidence="3" type="ORF">M2A_3119</name>
</gene>
<accession>A0A081BF02</accession>
<keyword evidence="4" id="KW-1185">Reference proteome</keyword>
<dbReference type="AlphaFoldDB" id="A0A081BF02"/>
<feature type="transmembrane region" description="Helical" evidence="1">
    <location>
        <begin position="12"/>
        <end position="30"/>
    </location>
</feature>
<feature type="transmembrane region" description="Helical" evidence="1">
    <location>
        <begin position="111"/>
        <end position="130"/>
    </location>
</feature>
<name>A0A081BF02_9HYPH</name>
<keyword evidence="1" id="KW-0812">Transmembrane</keyword>
<feature type="domain" description="DUF4396" evidence="2">
    <location>
        <begin position="76"/>
        <end position="204"/>
    </location>
</feature>
<evidence type="ECO:0000259" key="2">
    <source>
        <dbReference type="Pfam" id="PF14342"/>
    </source>
</evidence>